<gene>
    <name evidence="2" type="ORF">ACFQRI_13495</name>
</gene>
<keyword evidence="3" id="KW-1185">Reference proteome</keyword>
<protein>
    <submittedName>
        <fullName evidence="2">Uncharacterized protein</fullName>
    </submittedName>
</protein>
<accession>A0ABW2LLJ8</accession>
<organism evidence="2 3">
    <name type="scientific">Saccharopolyspora griseoalba</name>
    <dbReference type="NCBI Taxonomy" id="1431848"/>
    <lineage>
        <taxon>Bacteria</taxon>
        <taxon>Bacillati</taxon>
        <taxon>Actinomycetota</taxon>
        <taxon>Actinomycetes</taxon>
        <taxon>Pseudonocardiales</taxon>
        <taxon>Pseudonocardiaceae</taxon>
        <taxon>Saccharopolyspora</taxon>
    </lineage>
</organism>
<dbReference type="EMBL" id="JBHTCJ010000006">
    <property type="protein sequence ID" value="MFC7342416.1"/>
    <property type="molecule type" value="Genomic_DNA"/>
</dbReference>
<proteinExistence type="predicted"/>
<sequence length="98" mass="10850">MGSVKDEPQTPIHGERTTLTCADARGVAARRLGRSYRAPANNEEVPVAGGRRNPTRESGTDSEMIEKIDARHARWEEFTPSVKSDNIFVSDLSRRLGL</sequence>
<evidence type="ECO:0000256" key="1">
    <source>
        <dbReference type="SAM" id="MobiDB-lite"/>
    </source>
</evidence>
<evidence type="ECO:0000313" key="2">
    <source>
        <dbReference type="EMBL" id="MFC7342416.1"/>
    </source>
</evidence>
<name>A0ABW2LLJ8_9PSEU</name>
<reference evidence="3" key="1">
    <citation type="journal article" date="2019" name="Int. J. Syst. Evol. Microbiol.">
        <title>The Global Catalogue of Microorganisms (GCM) 10K type strain sequencing project: providing services to taxonomists for standard genome sequencing and annotation.</title>
        <authorList>
            <consortium name="The Broad Institute Genomics Platform"/>
            <consortium name="The Broad Institute Genome Sequencing Center for Infectious Disease"/>
            <person name="Wu L."/>
            <person name="Ma J."/>
        </authorList>
    </citation>
    <scope>NUCLEOTIDE SEQUENCE [LARGE SCALE GENOMIC DNA]</scope>
    <source>
        <strain evidence="3">WLHS5</strain>
    </source>
</reference>
<evidence type="ECO:0000313" key="3">
    <source>
        <dbReference type="Proteomes" id="UP001596504"/>
    </source>
</evidence>
<feature type="compositionally biased region" description="Basic and acidic residues" evidence="1">
    <location>
        <begin position="54"/>
        <end position="63"/>
    </location>
</feature>
<dbReference type="Proteomes" id="UP001596504">
    <property type="component" value="Unassembled WGS sequence"/>
</dbReference>
<dbReference type="RefSeq" id="WP_380668285.1">
    <property type="nucleotide sequence ID" value="NZ_JBHTCJ010000006.1"/>
</dbReference>
<feature type="region of interest" description="Disordered" evidence="1">
    <location>
        <begin position="32"/>
        <end position="63"/>
    </location>
</feature>
<comment type="caution">
    <text evidence="2">The sequence shown here is derived from an EMBL/GenBank/DDBJ whole genome shotgun (WGS) entry which is preliminary data.</text>
</comment>